<evidence type="ECO:0000313" key="1">
    <source>
        <dbReference type="EMBL" id="ACJ85053.1"/>
    </source>
</evidence>
<sequence length="81" mass="9869">MQEERNCLSIKNKLGTSILPMLRRIWRDGRMQEMQGKETMFRIYKKQWTKNRILIGSSMVPRKEKSLTELIMKMMTMMWKI</sequence>
<dbReference type="EMBL" id="BT052391">
    <property type="protein sequence ID" value="ACJ85053.1"/>
    <property type="molecule type" value="mRNA"/>
</dbReference>
<dbReference type="AlphaFoldDB" id="B7FJX4"/>
<protein>
    <submittedName>
        <fullName evidence="1">Uncharacterized protein</fullName>
    </submittedName>
</protein>
<accession>B7FJX4</accession>
<name>B7FJX4_MEDTR</name>
<reference evidence="1" key="1">
    <citation type="submission" date="2008-12" db="EMBL/GenBank/DDBJ databases">
        <title>Medicago truncatula full length cdna cloning project.</title>
        <authorList>
            <person name="Moskal W."/>
            <person name="Chan A."/>
            <person name="Cheung F."/>
            <person name="Xiao Y."/>
            <person name="Town C.D."/>
        </authorList>
    </citation>
    <scope>NUCLEOTIDE SEQUENCE</scope>
</reference>
<proteinExistence type="evidence at transcript level"/>
<organism evidence="1">
    <name type="scientific">Medicago truncatula</name>
    <name type="common">Barrel medic</name>
    <name type="synonym">Medicago tribuloides</name>
    <dbReference type="NCBI Taxonomy" id="3880"/>
    <lineage>
        <taxon>Eukaryota</taxon>
        <taxon>Viridiplantae</taxon>
        <taxon>Streptophyta</taxon>
        <taxon>Embryophyta</taxon>
        <taxon>Tracheophyta</taxon>
        <taxon>Spermatophyta</taxon>
        <taxon>Magnoliopsida</taxon>
        <taxon>eudicotyledons</taxon>
        <taxon>Gunneridae</taxon>
        <taxon>Pentapetalae</taxon>
        <taxon>rosids</taxon>
        <taxon>fabids</taxon>
        <taxon>Fabales</taxon>
        <taxon>Fabaceae</taxon>
        <taxon>Papilionoideae</taxon>
        <taxon>50 kb inversion clade</taxon>
        <taxon>NPAAA clade</taxon>
        <taxon>Hologalegina</taxon>
        <taxon>IRL clade</taxon>
        <taxon>Trifolieae</taxon>
        <taxon>Medicago</taxon>
    </lineage>
</organism>